<evidence type="ECO:0000313" key="3">
    <source>
        <dbReference type="Proteomes" id="UP001356308"/>
    </source>
</evidence>
<dbReference type="InterPro" id="IPR049886">
    <property type="entry name" value="CFI_box_CTERM_dom"/>
</dbReference>
<dbReference type="Proteomes" id="UP001356308">
    <property type="component" value="Unassembled WGS sequence"/>
</dbReference>
<feature type="chain" id="PRO_5046237426" evidence="1">
    <location>
        <begin position="30"/>
        <end position="318"/>
    </location>
</feature>
<reference evidence="2 3" key="1">
    <citation type="submission" date="2024-01" db="EMBL/GenBank/DDBJ databases">
        <title>Maribacter spp. originated from different algae showed divergent polysaccharides utilization ability.</title>
        <authorList>
            <person name="Wang H."/>
            <person name="Wu Y."/>
        </authorList>
    </citation>
    <scope>NUCLEOTIDE SEQUENCE [LARGE SCALE GENOMIC DNA]</scope>
    <source>
        <strain evidence="2 3">PR1</strain>
    </source>
</reference>
<dbReference type="NCBIfam" id="NF041770">
    <property type="entry name" value="CFI_box_CTERM"/>
    <property type="match status" value="1"/>
</dbReference>
<organism evidence="2 3">
    <name type="scientific">Maribacter cobaltidurans</name>
    <dbReference type="NCBI Taxonomy" id="1178778"/>
    <lineage>
        <taxon>Bacteria</taxon>
        <taxon>Pseudomonadati</taxon>
        <taxon>Bacteroidota</taxon>
        <taxon>Flavobacteriia</taxon>
        <taxon>Flavobacteriales</taxon>
        <taxon>Flavobacteriaceae</taxon>
        <taxon>Maribacter</taxon>
    </lineage>
</organism>
<sequence>MNIQLPNMGKRRSQIIVLLIVFCSVTSHATLAKTLEESLGDVIKKVQEMYDRGEPNTVIAAYITETVDNHITSTNNDELFENPLNWFKLLGQRNLNTDLESEAYNDVANVAWSNGLGNCEENSALVYYILKKAGVKENVRIMRTERHSFTVWDIHPSAIIDKPSTWGNNALVVDPWLGRTTTREEVETGRWFMNNEPESKLNDFTTFTDPEANSWNIINAQYNRENNITPRPARDVDSDEDCFIATAVYGDPNAENIQVLRVFRDKVLEKNVFGKVFVGTYEKIGPVFAFYIRNDYQRKEWVKRNIVEPAVRLAEKHN</sequence>
<dbReference type="RefSeq" id="WP_272650103.1">
    <property type="nucleotide sequence ID" value="NZ_JAZDDG010000002.1"/>
</dbReference>
<accession>A0ABU7IQP9</accession>
<proteinExistence type="predicted"/>
<evidence type="ECO:0000256" key="1">
    <source>
        <dbReference type="SAM" id="SignalP"/>
    </source>
</evidence>
<dbReference type="EMBL" id="JAZDDG010000002">
    <property type="protein sequence ID" value="MEE1975275.1"/>
    <property type="molecule type" value="Genomic_DNA"/>
</dbReference>
<gene>
    <name evidence="2" type="ORF">V1I91_04305</name>
</gene>
<protein>
    <submittedName>
        <fullName evidence="2">CFI-box-CTERM domain-containing protein</fullName>
    </submittedName>
</protein>
<keyword evidence="3" id="KW-1185">Reference proteome</keyword>
<feature type="signal peptide" evidence="1">
    <location>
        <begin position="1"/>
        <end position="29"/>
    </location>
</feature>
<keyword evidence="1" id="KW-0732">Signal</keyword>
<name>A0ABU7IQP9_9FLAO</name>
<evidence type="ECO:0000313" key="2">
    <source>
        <dbReference type="EMBL" id="MEE1975275.1"/>
    </source>
</evidence>
<comment type="caution">
    <text evidence="2">The sequence shown here is derived from an EMBL/GenBank/DDBJ whole genome shotgun (WGS) entry which is preliminary data.</text>
</comment>